<proteinExistence type="predicted"/>
<dbReference type="RefSeq" id="WP_087425173.1">
    <property type="nucleotide sequence ID" value="NZ_NFII01000001.1"/>
</dbReference>
<dbReference type="Proteomes" id="UP000195386">
    <property type="component" value="Unassembled WGS sequence"/>
</dbReference>
<gene>
    <name evidence="4" type="ORF">B5F97_01300</name>
</gene>
<protein>
    <submittedName>
        <fullName evidence="4">Glycosyl hydrolase family 65</fullName>
    </submittedName>
</protein>
<dbReference type="SUPFAM" id="SSF74650">
    <property type="entry name" value="Galactose mutarotase-like"/>
    <property type="match status" value="1"/>
</dbReference>
<dbReference type="InterPro" id="IPR037018">
    <property type="entry name" value="GH65_N"/>
</dbReference>
<dbReference type="GO" id="GO:0016757">
    <property type="term" value="F:glycosyltransferase activity"/>
    <property type="evidence" value="ECO:0007669"/>
    <property type="project" value="UniProtKB-ARBA"/>
</dbReference>
<dbReference type="GO" id="GO:0030246">
    <property type="term" value="F:carbohydrate binding"/>
    <property type="evidence" value="ECO:0007669"/>
    <property type="project" value="InterPro"/>
</dbReference>
<dbReference type="Pfam" id="PF03636">
    <property type="entry name" value="Glyco_hydro_65N"/>
    <property type="match status" value="1"/>
</dbReference>
<dbReference type="GO" id="GO:0004553">
    <property type="term" value="F:hydrolase activity, hydrolyzing O-glycosyl compounds"/>
    <property type="evidence" value="ECO:0007669"/>
    <property type="project" value="TreeGrafter"/>
</dbReference>
<dbReference type="Gene3D" id="2.70.98.40">
    <property type="entry name" value="Glycoside hydrolase, family 65, N-terminal domain"/>
    <property type="match status" value="1"/>
</dbReference>
<dbReference type="Pfam" id="PF03632">
    <property type="entry name" value="Glyco_hydro_65m"/>
    <property type="match status" value="1"/>
</dbReference>
<dbReference type="PANTHER" id="PTHR11051">
    <property type="entry name" value="GLYCOSYL HYDROLASE-RELATED"/>
    <property type="match status" value="1"/>
</dbReference>
<dbReference type="AlphaFoldDB" id="A0A1Y3YZC6"/>
<feature type="chain" id="PRO_5013073730" evidence="1">
    <location>
        <begin position="22"/>
        <end position="673"/>
    </location>
</feature>
<evidence type="ECO:0000313" key="5">
    <source>
        <dbReference type="Proteomes" id="UP000195386"/>
    </source>
</evidence>
<reference evidence="5" key="1">
    <citation type="submission" date="2017-04" db="EMBL/GenBank/DDBJ databases">
        <title>Function of individual gut microbiota members based on whole genome sequencing of pure cultures obtained from chicken caecum.</title>
        <authorList>
            <person name="Medvecky M."/>
            <person name="Cejkova D."/>
            <person name="Polansky O."/>
            <person name="Karasova D."/>
            <person name="Kubasova T."/>
            <person name="Cizek A."/>
            <person name="Rychlik I."/>
        </authorList>
    </citation>
    <scope>NUCLEOTIDE SEQUENCE [LARGE SCALE GENOMIC DNA]</scope>
    <source>
        <strain evidence="5">An43</strain>
    </source>
</reference>
<evidence type="ECO:0000259" key="2">
    <source>
        <dbReference type="Pfam" id="PF03632"/>
    </source>
</evidence>
<evidence type="ECO:0000259" key="3">
    <source>
        <dbReference type="Pfam" id="PF03636"/>
    </source>
</evidence>
<dbReference type="SUPFAM" id="SSF48208">
    <property type="entry name" value="Six-hairpin glycosidases"/>
    <property type="match status" value="1"/>
</dbReference>
<dbReference type="InterPro" id="IPR005196">
    <property type="entry name" value="Glyco_hydro_65_N"/>
</dbReference>
<name>A0A1Y3YZC6_9BACE</name>
<dbReference type="InterPro" id="IPR011013">
    <property type="entry name" value="Gal_mutarotase_sf_dom"/>
</dbReference>
<dbReference type="InterPro" id="IPR008928">
    <property type="entry name" value="6-hairpin_glycosidase_sf"/>
</dbReference>
<accession>A0A1Y3YZC6</accession>
<keyword evidence="4" id="KW-0378">Hydrolase</keyword>
<dbReference type="EMBL" id="NFII01000001">
    <property type="protein sequence ID" value="OUO03087.1"/>
    <property type="molecule type" value="Genomic_DNA"/>
</dbReference>
<dbReference type="GO" id="GO:0005975">
    <property type="term" value="P:carbohydrate metabolic process"/>
    <property type="evidence" value="ECO:0007669"/>
    <property type="project" value="InterPro"/>
</dbReference>
<feature type="signal peptide" evidence="1">
    <location>
        <begin position="1"/>
        <end position="21"/>
    </location>
</feature>
<keyword evidence="1" id="KW-0732">Signal</keyword>
<comment type="caution">
    <text evidence="4">The sequence shown here is derived from an EMBL/GenBank/DDBJ whole genome shotgun (WGS) entry which is preliminary data.</text>
</comment>
<feature type="domain" description="Glycoside hydrolase family 65 central catalytic" evidence="2">
    <location>
        <begin position="303"/>
        <end position="527"/>
    </location>
</feature>
<sequence length="673" mass="75784">MNKLFWGLLSLLQLYTVVAIAQQDDEWVIRAYSKENYNGVTLANGRIGLVSGAGLFEVSEIVLNGVFDKEDKAGVSRIVRGPVFTNLKLKIDNDIITDKSIIGWEQTLNMKEAYLETNVKVKNASIKYSTLALRNLPYMGMILVEILPTQSIDLEVTNATSFPEELKNTSATYKLLKDGIIELPVYTSQAQSRTEMQNLATCTTFLFDSKRPQIYADYGTAYYQSMGFKIQLKKGEKYRFALVGAVCSSKDFVNPKDEAERMAVFALQSDINYLLNGHKKVWERLWQSDIQIEGDLDIQKDIRLALYNLYSFAGENTRLSIPPMGLSTVTGYNGHVFWDTELWMFPPLLMLNTDMARSCIDYRYDRLPKAIQRASMFGMDGCMYPWESDDTGEEATPTWCLTGTFEHHITADVGIAFWNYYCVTKDMVWLRSEGFPVLKQIADFWVSRAIRNADGSYSIKNVVGANEFAPNVNDNAFTNGAAKTVLEYAVKAADVLGENTNPMWTEVSDNLLFHYMPTGVMKEHADYKGAIIKQADVNLLSYPLRIVKDPIRIKQDLEYYANKMFVDGPAMGNAILAILYAQLGDTDKAYAYFQRSYLPNKRPPFGVLSESAFSNNPYFCTGAGGLLQVILSGFGGLRVTEQGIIQENSALPKQWKSLTLKGIGIDKRTYVIK</sequence>
<dbReference type="InterPro" id="IPR012341">
    <property type="entry name" value="6hp_glycosidase-like_sf"/>
</dbReference>
<evidence type="ECO:0000256" key="1">
    <source>
        <dbReference type="SAM" id="SignalP"/>
    </source>
</evidence>
<dbReference type="InterPro" id="IPR005195">
    <property type="entry name" value="Glyco_hydro_65_M"/>
</dbReference>
<dbReference type="Gene3D" id="1.50.10.10">
    <property type="match status" value="1"/>
</dbReference>
<evidence type="ECO:0000313" key="4">
    <source>
        <dbReference type="EMBL" id="OUO03087.1"/>
    </source>
</evidence>
<organism evidence="4 5">
    <name type="scientific">Bacteroides clarus</name>
    <dbReference type="NCBI Taxonomy" id="626929"/>
    <lineage>
        <taxon>Bacteria</taxon>
        <taxon>Pseudomonadati</taxon>
        <taxon>Bacteroidota</taxon>
        <taxon>Bacteroidia</taxon>
        <taxon>Bacteroidales</taxon>
        <taxon>Bacteroidaceae</taxon>
        <taxon>Bacteroides</taxon>
    </lineage>
</organism>
<dbReference type="PANTHER" id="PTHR11051:SF8">
    <property type="entry name" value="PROTEIN-GLUCOSYLGALACTOSYLHYDROXYLYSINE GLUCOSIDASE"/>
    <property type="match status" value="1"/>
</dbReference>
<feature type="domain" description="Glycoside hydrolase family 65 N-terminal" evidence="3">
    <location>
        <begin position="40"/>
        <end position="249"/>
    </location>
</feature>